<accession>A0A2M9CFU3</accession>
<proteinExistence type="inferred from homology"/>
<sequence length="286" mass="29913">MGSTAAARTLKYRAFTTPDGGPDSGNPAGVVLDAERLSENDMLSIAADLGFSETAFLTEITDRSARIRYFTPRAEIAFCGHATIASGVALARQGAGPVIELRTNAGEVPVEVTPERATLTAVETAVEPLDPSTLSELLEALRLTEADLDPALPPAFIRGGNPHPLVPVRADALARLDHDADAVLTLQNRQGWDGTVPVVHRVSEHRFFSRNPFPRGGIREDPATGSAAAGLGAYLRHGGHVASDAEITVEQGSEVGRPSLISVTIPSAGRIRVTGTADELGAGSSD</sequence>
<evidence type="ECO:0000313" key="5">
    <source>
        <dbReference type="Proteomes" id="UP000228758"/>
    </source>
</evidence>
<evidence type="ECO:0000256" key="3">
    <source>
        <dbReference type="PIRSR" id="PIRSR016184-1"/>
    </source>
</evidence>
<dbReference type="SUPFAM" id="SSF54506">
    <property type="entry name" value="Diaminopimelate epimerase-like"/>
    <property type="match status" value="1"/>
</dbReference>
<dbReference type="GO" id="GO:0005737">
    <property type="term" value="C:cytoplasm"/>
    <property type="evidence" value="ECO:0007669"/>
    <property type="project" value="TreeGrafter"/>
</dbReference>
<name>A0A2M9CFU3_9MICO</name>
<evidence type="ECO:0000256" key="2">
    <source>
        <dbReference type="ARBA" id="ARBA00023235"/>
    </source>
</evidence>
<protein>
    <submittedName>
        <fullName evidence="4">PhzF family phenazine biosynthesis protein</fullName>
    </submittedName>
</protein>
<comment type="similarity">
    <text evidence="1">Belongs to the PhzF family.</text>
</comment>
<dbReference type="GO" id="GO:0016853">
    <property type="term" value="F:isomerase activity"/>
    <property type="evidence" value="ECO:0007669"/>
    <property type="project" value="UniProtKB-KW"/>
</dbReference>
<dbReference type="NCBIfam" id="TIGR00654">
    <property type="entry name" value="PhzF_family"/>
    <property type="match status" value="1"/>
</dbReference>
<dbReference type="PANTHER" id="PTHR13774">
    <property type="entry name" value="PHENAZINE BIOSYNTHESIS PROTEIN"/>
    <property type="match status" value="1"/>
</dbReference>
<dbReference type="Gene3D" id="3.10.310.10">
    <property type="entry name" value="Diaminopimelate Epimerase, Chain A, domain 1"/>
    <property type="match status" value="2"/>
</dbReference>
<keyword evidence="2" id="KW-0413">Isomerase</keyword>
<reference evidence="4 5" key="1">
    <citation type="submission" date="2017-11" db="EMBL/GenBank/DDBJ databases">
        <title>Genomic Encyclopedia of Archaeal and Bacterial Type Strains, Phase II (KMG-II): From Individual Species to Whole Genera.</title>
        <authorList>
            <person name="Goeker M."/>
        </authorList>
    </citation>
    <scope>NUCLEOTIDE SEQUENCE [LARGE SCALE GENOMIC DNA]</scope>
    <source>
        <strain evidence="4 5">DSM 27393</strain>
    </source>
</reference>
<dbReference type="RefSeq" id="WP_100363105.1">
    <property type="nucleotide sequence ID" value="NZ_PGFF01000001.1"/>
</dbReference>
<dbReference type="InterPro" id="IPR003719">
    <property type="entry name" value="Phenazine_PhzF-like"/>
</dbReference>
<dbReference type="PANTHER" id="PTHR13774:SF39">
    <property type="entry name" value="BIOSYNTHESIS PROTEIN, PUTATIVE-RELATED"/>
    <property type="match status" value="1"/>
</dbReference>
<comment type="caution">
    <text evidence="4">The sequence shown here is derived from an EMBL/GenBank/DDBJ whole genome shotgun (WGS) entry which is preliminary data.</text>
</comment>
<keyword evidence="5" id="KW-1185">Reference proteome</keyword>
<dbReference type="Pfam" id="PF02567">
    <property type="entry name" value="PhzC-PhzF"/>
    <property type="match status" value="1"/>
</dbReference>
<dbReference type="PIRSF" id="PIRSF016184">
    <property type="entry name" value="PhzC_PhzF"/>
    <property type="match status" value="1"/>
</dbReference>
<evidence type="ECO:0000256" key="1">
    <source>
        <dbReference type="ARBA" id="ARBA00008270"/>
    </source>
</evidence>
<feature type="active site" evidence="3">
    <location>
        <position position="53"/>
    </location>
</feature>
<gene>
    <name evidence="4" type="ORF">CLV46_0240</name>
</gene>
<dbReference type="OrthoDB" id="9788221at2"/>
<organism evidence="4 5">
    <name type="scientific">Diaminobutyricimonas aerilata</name>
    <dbReference type="NCBI Taxonomy" id="1162967"/>
    <lineage>
        <taxon>Bacteria</taxon>
        <taxon>Bacillati</taxon>
        <taxon>Actinomycetota</taxon>
        <taxon>Actinomycetes</taxon>
        <taxon>Micrococcales</taxon>
        <taxon>Microbacteriaceae</taxon>
        <taxon>Diaminobutyricimonas</taxon>
    </lineage>
</organism>
<evidence type="ECO:0000313" key="4">
    <source>
        <dbReference type="EMBL" id="PJJ70715.1"/>
    </source>
</evidence>
<dbReference type="Proteomes" id="UP000228758">
    <property type="component" value="Unassembled WGS sequence"/>
</dbReference>
<dbReference type="AlphaFoldDB" id="A0A2M9CFU3"/>
<dbReference type="EMBL" id="PGFF01000001">
    <property type="protein sequence ID" value="PJJ70715.1"/>
    <property type="molecule type" value="Genomic_DNA"/>
</dbReference>